<reference evidence="2 3" key="1">
    <citation type="submission" date="2024-09" db="EMBL/GenBank/DDBJ databases">
        <title>Chromosome-scale assembly of Riccia sorocarpa.</title>
        <authorList>
            <person name="Paukszto L."/>
        </authorList>
    </citation>
    <scope>NUCLEOTIDE SEQUENCE [LARGE SCALE GENOMIC DNA]</scope>
    <source>
        <strain evidence="2">LP-2024</strain>
        <tissue evidence="2">Aerial parts of the thallus</tissue>
    </source>
</reference>
<accession>A0ABD3HRU1</accession>
<dbReference type="EMBL" id="JBJQOH010000003">
    <property type="protein sequence ID" value="KAL3693486.1"/>
    <property type="molecule type" value="Genomic_DNA"/>
</dbReference>
<name>A0ABD3HRU1_9MARC</name>
<evidence type="ECO:0000313" key="2">
    <source>
        <dbReference type="EMBL" id="KAL3693486.1"/>
    </source>
</evidence>
<feature type="compositionally biased region" description="Basic and acidic residues" evidence="1">
    <location>
        <begin position="203"/>
        <end position="213"/>
    </location>
</feature>
<sequence length="213" mass="23605">MFEEEGRRIVPFDHKFIAPGRTLLHVDDLKPANEWLEFLITSCDLVLILSQQYVFCQGWDVIESEPFYFYKSSTDNQYFILKDRFGHIFLHPKYIVRDTEQQIFKSADVGVQRKGVETEMPAVNEGEGKTGKSAKGSCSPVSTDNRLPSTSGRCTTTDGNDSGGESEDGGGQHPGTLKTSAQKEEGGSEGDANQIPKKPVQLKTEEAHSAENN</sequence>
<keyword evidence="3" id="KW-1185">Reference proteome</keyword>
<dbReference type="Proteomes" id="UP001633002">
    <property type="component" value="Unassembled WGS sequence"/>
</dbReference>
<organism evidence="2 3">
    <name type="scientific">Riccia sorocarpa</name>
    <dbReference type="NCBI Taxonomy" id="122646"/>
    <lineage>
        <taxon>Eukaryota</taxon>
        <taxon>Viridiplantae</taxon>
        <taxon>Streptophyta</taxon>
        <taxon>Embryophyta</taxon>
        <taxon>Marchantiophyta</taxon>
        <taxon>Marchantiopsida</taxon>
        <taxon>Marchantiidae</taxon>
        <taxon>Marchantiales</taxon>
        <taxon>Ricciaceae</taxon>
        <taxon>Riccia</taxon>
    </lineage>
</organism>
<evidence type="ECO:0000256" key="1">
    <source>
        <dbReference type="SAM" id="MobiDB-lite"/>
    </source>
</evidence>
<protein>
    <submittedName>
        <fullName evidence="2">Uncharacterized protein</fullName>
    </submittedName>
</protein>
<evidence type="ECO:0000313" key="3">
    <source>
        <dbReference type="Proteomes" id="UP001633002"/>
    </source>
</evidence>
<feature type="region of interest" description="Disordered" evidence="1">
    <location>
        <begin position="115"/>
        <end position="213"/>
    </location>
</feature>
<dbReference type="AlphaFoldDB" id="A0ABD3HRU1"/>
<feature type="compositionally biased region" description="Polar residues" evidence="1">
    <location>
        <begin position="139"/>
        <end position="157"/>
    </location>
</feature>
<proteinExistence type="predicted"/>
<gene>
    <name evidence="2" type="ORF">R1sor_007137</name>
</gene>
<comment type="caution">
    <text evidence="2">The sequence shown here is derived from an EMBL/GenBank/DDBJ whole genome shotgun (WGS) entry which is preliminary data.</text>
</comment>